<evidence type="ECO:0000259" key="7">
    <source>
        <dbReference type="PROSITE" id="PS51726"/>
    </source>
</evidence>
<proteinExistence type="inferred from homology"/>
<evidence type="ECO:0000256" key="6">
    <source>
        <dbReference type="SAM" id="MobiDB-lite"/>
    </source>
</evidence>
<dbReference type="Gene3D" id="3.40.630.30">
    <property type="match status" value="1"/>
</dbReference>
<evidence type="ECO:0000256" key="4">
    <source>
        <dbReference type="ARBA" id="ARBA00022990"/>
    </source>
</evidence>
<comment type="similarity">
    <text evidence="1">Belongs to the MYST (SAS/MOZ) family.</text>
</comment>
<evidence type="ECO:0000256" key="1">
    <source>
        <dbReference type="ARBA" id="ARBA00010107"/>
    </source>
</evidence>
<dbReference type="InterPro" id="IPR040706">
    <property type="entry name" value="Zf-MYST"/>
</dbReference>
<dbReference type="GO" id="GO:0061733">
    <property type="term" value="F:protein-lysine-acetyltransferase activity"/>
    <property type="evidence" value="ECO:0007669"/>
    <property type="project" value="UniProtKB-EC"/>
</dbReference>
<sequence length="372" mass="43401">MSSELPPGVTQKDVEVFKQARERSHQVTKKSTESDSLVLTSPAPSNLPPRCPAAIEFGQYLIQTWYSSPFPQEYARLGKLFLCEFCLKYTKSKVVLQRHLDKCTWRHPPGTEIYRHKDLSVFEGFHLVGYFSKEKHCQQKYNVSCIMTLPQYQRKGFGRFLIDFSYLLSKEEGLAGTPEKPLSDLGRVSYNAYWRSVILEFFNTHRDGDISLHQISKETGLHVQDIAQTLQNMNMMRTWSREGEKGCGMAVVVDWPTVDAHVAKVAASKNRIPIEPECLRWTPLVSNLVNPYKPSSVSSDKIVYTFNARRGGGKHEELTFIPFKEMYQIIYRLIFRTMKTRMTKKTARRKNRRRRNKAKKRKKIRRWLPRKR</sequence>
<dbReference type="AlphaFoldDB" id="A0ABD0Y8C2"/>
<feature type="region of interest" description="Disordered" evidence="6">
    <location>
        <begin position="20"/>
        <end position="43"/>
    </location>
</feature>
<dbReference type="InterPro" id="IPR050603">
    <property type="entry name" value="MYST_HAT"/>
</dbReference>
<dbReference type="PANTHER" id="PTHR10615:SF217">
    <property type="entry name" value="HISTONE ACETYLTRANSFERASE"/>
    <property type="match status" value="1"/>
</dbReference>
<dbReference type="Pfam" id="PF01853">
    <property type="entry name" value="MOZ_SAS"/>
    <property type="match status" value="1"/>
</dbReference>
<dbReference type="PANTHER" id="PTHR10615">
    <property type="entry name" value="HISTONE ACETYLTRANSFERASE"/>
    <property type="match status" value="1"/>
</dbReference>
<keyword evidence="3" id="KW-0808">Transferase</keyword>
<dbReference type="InterPro" id="IPR016181">
    <property type="entry name" value="Acyl_CoA_acyltransferase"/>
</dbReference>
<dbReference type="SUPFAM" id="SSF55729">
    <property type="entry name" value="Acyl-CoA N-acyltransferases (Nat)"/>
    <property type="match status" value="1"/>
</dbReference>
<dbReference type="PROSITE" id="PS51726">
    <property type="entry name" value="MYST_HAT"/>
    <property type="match status" value="1"/>
</dbReference>
<dbReference type="Pfam" id="PF17772">
    <property type="entry name" value="zf-MYST"/>
    <property type="match status" value="1"/>
</dbReference>
<feature type="region of interest" description="Disordered" evidence="6">
    <location>
        <begin position="342"/>
        <end position="372"/>
    </location>
</feature>
<feature type="active site" description="Proton donor/acceptor" evidence="5">
    <location>
        <position position="179"/>
    </location>
</feature>
<name>A0ABD0Y8C2_9HEMI</name>
<reference evidence="8 9" key="1">
    <citation type="submission" date="2024-07" db="EMBL/GenBank/DDBJ databases">
        <title>Chromosome-level genome assembly of the water stick insect Ranatra chinensis (Heteroptera: Nepidae).</title>
        <authorList>
            <person name="Liu X."/>
        </authorList>
    </citation>
    <scope>NUCLEOTIDE SEQUENCE [LARGE SCALE GENOMIC DNA]</scope>
    <source>
        <strain evidence="8">Cailab_2021Rc</strain>
        <tissue evidence="8">Muscle</tissue>
    </source>
</reference>
<keyword evidence="9" id="KW-1185">Reference proteome</keyword>
<feature type="domain" description="MYST-type HAT" evidence="7">
    <location>
        <begin position="47"/>
        <end position="283"/>
    </location>
</feature>
<dbReference type="Proteomes" id="UP001558652">
    <property type="component" value="Unassembled WGS sequence"/>
</dbReference>
<dbReference type="FunFam" id="3.30.60.60:FF:000001">
    <property type="entry name" value="Histone acetyltransferase"/>
    <property type="match status" value="1"/>
</dbReference>
<dbReference type="EC" id="2.3.1.48" evidence="2"/>
<dbReference type="Gene3D" id="3.30.60.60">
    <property type="entry name" value="N-acetyl transferase-like"/>
    <property type="match status" value="1"/>
</dbReference>
<evidence type="ECO:0000256" key="3">
    <source>
        <dbReference type="ARBA" id="ARBA00022679"/>
    </source>
</evidence>
<dbReference type="CDD" id="cd04301">
    <property type="entry name" value="NAT_SF"/>
    <property type="match status" value="1"/>
</dbReference>
<feature type="compositionally biased region" description="Basic and acidic residues" evidence="6">
    <location>
        <begin position="20"/>
        <end position="33"/>
    </location>
</feature>
<dbReference type="FunFam" id="1.10.10.10:FF:000123">
    <property type="entry name" value="Histone acetyltransferase"/>
    <property type="match status" value="1"/>
</dbReference>
<gene>
    <name evidence="8" type="ORF">AAG570_002579</name>
</gene>
<keyword evidence="4" id="KW-0007">Acetylation</keyword>
<dbReference type="InterPro" id="IPR002717">
    <property type="entry name" value="HAT_MYST-type"/>
</dbReference>
<evidence type="ECO:0000256" key="5">
    <source>
        <dbReference type="PIRSR" id="PIRSR602717-51"/>
    </source>
</evidence>
<protein>
    <recommendedName>
        <fullName evidence="2">histone acetyltransferase</fullName>
        <ecNumber evidence="2">2.3.1.48</ecNumber>
    </recommendedName>
</protein>
<comment type="caution">
    <text evidence="8">The sequence shown here is derived from an EMBL/GenBank/DDBJ whole genome shotgun (WGS) entry which is preliminary data.</text>
</comment>
<feature type="compositionally biased region" description="Polar residues" evidence="6">
    <location>
        <begin position="34"/>
        <end position="43"/>
    </location>
</feature>
<evidence type="ECO:0000313" key="8">
    <source>
        <dbReference type="EMBL" id="KAL1123501.1"/>
    </source>
</evidence>
<dbReference type="EMBL" id="JBFDAA010000012">
    <property type="protein sequence ID" value="KAL1123501.1"/>
    <property type="molecule type" value="Genomic_DNA"/>
</dbReference>
<evidence type="ECO:0000313" key="9">
    <source>
        <dbReference type="Proteomes" id="UP001558652"/>
    </source>
</evidence>
<accession>A0ABD0Y8C2</accession>
<organism evidence="8 9">
    <name type="scientific">Ranatra chinensis</name>
    <dbReference type="NCBI Taxonomy" id="642074"/>
    <lineage>
        <taxon>Eukaryota</taxon>
        <taxon>Metazoa</taxon>
        <taxon>Ecdysozoa</taxon>
        <taxon>Arthropoda</taxon>
        <taxon>Hexapoda</taxon>
        <taxon>Insecta</taxon>
        <taxon>Pterygota</taxon>
        <taxon>Neoptera</taxon>
        <taxon>Paraneoptera</taxon>
        <taxon>Hemiptera</taxon>
        <taxon>Heteroptera</taxon>
        <taxon>Panheteroptera</taxon>
        <taxon>Nepomorpha</taxon>
        <taxon>Nepidae</taxon>
        <taxon>Ranatrinae</taxon>
        <taxon>Ranatra</taxon>
    </lineage>
</organism>
<evidence type="ECO:0000256" key="2">
    <source>
        <dbReference type="ARBA" id="ARBA00013184"/>
    </source>
</evidence>